<reference evidence="2" key="1">
    <citation type="submission" date="2018-11" db="EMBL/GenBank/DDBJ databases">
        <authorList>
            <consortium name="Pathogen Informatics"/>
        </authorList>
    </citation>
    <scope>NUCLEOTIDE SEQUENCE</scope>
</reference>
<dbReference type="EMBL" id="CAAALY010250726">
    <property type="protein sequence ID" value="VEL35800.1"/>
    <property type="molecule type" value="Genomic_DNA"/>
</dbReference>
<evidence type="ECO:0000256" key="1">
    <source>
        <dbReference type="SAM" id="MobiDB-lite"/>
    </source>
</evidence>
<keyword evidence="3" id="KW-1185">Reference proteome</keyword>
<dbReference type="AlphaFoldDB" id="A0A3S5CNP5"/>
<feature type="region of interest" description="Disordered" evidence="1">
    <location>
        <begin position="1"/>
        <end position="45"/>
    </location>
</feature>
<evidence type="ECO:0000313" key="2">
    <source>
        <dbReference type="EMBL" id="VEL35800.1"/>
    </source>
</evidence>
<organism evidence="2 3">
    <name type="scientific">Protopolystoma xenopodis</name>
    <dbReference type="NCBI Taxonomy" id="117903"/>
    <lineage>
        <taxon>Eukaryota</taxon>
        <taxon>Metazoa</taxon>
        <taxon>Spiralia</taxon>
        <taxon>Lophotrochozoa</taxon>
        <taxon>Platyhelminthes</taxon>
        <taxon>Monogenea</taxon>
        <taxon>Polyopisthocotylea</taxon>
        <taxon>Polystomatidea</taxon>
        <taxon>Polystomatidae</taxon>
        <taxon>Protopolystoma</taxon>
    </lineage>
</organism>
<dbReference type="Proteomes" id="UP000784294">
    <property type="component" value="Unassembled WGS sequence"/>
</dbReference>
<sequence length="121" mass="13454">MGFSPTDPLCLRSPLASSPPFRHANRDYKTGLSDRSTGHGNSSTETCARLFPGSTGSVAAFTTGATERKLRKEIKRLSSELTDRETLLDQLMQHQPGDRALVKQLRDQVQSFYCLYLFTDA</sequence>
<name>A0A3S5CNP5_9PLAT</name>
<feature type="compositionally biased region" description="Polar residues" evidence="1">
    <location>
        <begin position="33"/>
        <end position="45"/>
    </location>
</feature>
<accession>A0A3S5CNP5</accession>
<evidence type="ECO:0000313" key="3">
    <source>
        <dbReference type="Proteomes" id="UP000784294"/>
    </source>
</evidence>
<comment type="caution">
    <text evidence="2">The sequence shown here is derived from an EMBL/GenBank/DDBJ whole genome shotgun (WGS) entry which is preliminary data.</text>
</comment>
<gene>
    <name evidence="2" type="ORF">PXEA_LOCUS29240</name>
</gene>
<proteinExistence type="predicted"/>
<protein>
    <submittedName>
        <fullName evidence="2">Uncharacterized protein</fullName>
    </submittedName>
</protein>